<comment type="similarity">
    <text evidence="1 11">Belongs to the thymidine kinase family.</text>
</comment>
<evidence type="ECO:0000313" key="13">
    <source>
        <dbReference type="Proteomes" id="UP000578697"/>
    </source>
</evidence>
<dbReference type="GO" id="GO:0004797">
    <property type="term" value="F:thymidine kinase activity"/>
    <property type="evidence" value="ECO:0007669"/>
    <property type="project" value="UniProtKB-EC"/>
</dbReference>
<feature type="active site" description="Proton acceptor" evidence="8">
    <location>
        <position position="89"/>
    </location>
</feature>
<dbReference type="GO" id="GO:0005524">
    <property type="term" value="F:ATP binding"/>
    <property type="evidence" value="ECO:0007669"/>
    <property type="project" value="UniProtKB-KW"/>
</dbReference>
<evidence type="ECO:0000256" key="5">
    <source>
        <dbReference type="ARBA" id="ARBA00022741"/>
    </source>
</evidence>
<evidence type="ECO:0000256" key="7">
    <source>
        <dbReference type="ARBA" id="ARBA00022840"/>
    </source>
</evidence>
<keyword evidence="4 10" id="KW-0808">Transferase</keyword>
<evidence type="ECO:0000256" key="10">
    <source>
        <dbReference type="RuleBase" id="RU000544"/>
    </source>
</evidence>
<dbReference type="Proteomes" id="UP000578697">
    <property type="component" value="Unassembled WGS sequence"/>
</dbReference>
<reference evidence="12 13" key="1">
    <citation type="submission" date="2020-08" db="EMBL/GenBank/DDBJ databases">
        <title>Genomic Encyclopedia of Type Strains, Phase IV (KMG-IV): sequencing the most valuable type-strain genomes for metagenomic binning, comparative biology and taxonomic classification.</title>
        <authorList>
            <person name="Goeker M."/>
        </authorList>
    </citation>
    <scope>NUCLEOTIDE SEQUENCE [LARGE SCALE GENOMIC DNA]</scope>
    <source>
        <strain evidence="12 13">DSM 103679</strain>
    </source>
</reference>
<evidence type="ECO:0000256" key="3">
    <source>
        <dbReference type="ARBA" id="ARBA00022634"/>
    </source>
</evidence>
<organism evidence="12 13">
    <name type="scientific">Treponema rectale</name>
    <dbReference type="NCBI Taxonomy" id="744512"/>
    <lineage>
        <taxon>Bacteria</taxon>
        <taxon>Pseudomonadati</taxon>
        <taxon>Spirochaetota</taxon>
        <taxon>Spirochaetia</taxon>
        <taxon>Spirochaetales</taxon>
        <taxon>Treponemataceae</taxon>
        <taxon>Treponema</taxon>
    </lineage>
</organism>
<dbReference type="InterPro" id="IPR027417">
    <property type="entry name" value="P-loop_NTPase"/>
</dbReference>
<keyword evidence="3 10" id="KW-0237">DNA synthesis</keyword>
<dbReference type="SUPFAM" id="SSF52540">
    <property type="entry name" value="P-loop containing nucleoside triphosphate hydrolases"/>
    <property type="match status" value="1"/>
</dbReference>
<evidence type="ECO:0000256" key="11">
    <source>
        <dbReference type="RuleBase" id="RU004165"/>
    </source>
</evidence>
<keyword evidence="6 10" id="KW-0418">Kinase</keyword>
<protein>
    <recommendedName>
        <fullName evidence="2 10">Thymidine kinase</fullName>
        <ecNumber evidence="2 10">2.7.1.21</ecNumber>
    </recommendedName>
</protein>
<evidence type="ECO:0000256" key="9">
    <source>
        <dbReference type="PIRSR" id="PIRSR035805-2"/>
    </source>
</evidence>
<dbReference type="PANTHER" id="PTHR11441">
    <property type="entry name" value="THYMIDINE KINASE"/>
    <property type="match status" value="1"/>
</dbReference>
<feature type="binding site" evidence="9">
    <location>
        <begin position="165"/>
        <end position="168"/>
    </location>
    <ligand>
        <name>substrate</name>
    </ligand>
</feature>
<evidence type="ECO:0000256" key="1">
    <source>
        <dbReference type="ARBA" id="ARBA00007587"/>
    </source>
</evidence>
<evidence type="ECO:0000256" key="4">
    <source>
        <dbReference type="ARBA" id="ARBA00022679"/>
    </source>
</evidence>
<accession>A0A840SG49</accession>
<dbReference type="Gene3D" id="3.40.50.300">
    <property type="entry name" value="P-loop containing nucleotide triphosphate hydrolases"/>
    <property type="match status" value="1"/>
</dbReference>
<dbReference type="PANTHER" id="PTHR11441:SF0">
    <property type="entry name" value="THYMIDINE KINASE, CYTOSOLIC"/>
    <property type="match status" value="1"/>
</dbReference>
<evidence type="ECO:0000313" key="12">
    <source>
        <dbReference type="EMBL" id="MBB5218886.1"/>
    </source>
</evidence>
<evidence type="ECO:0000256" key="6">
    <source>
        <dbReference type="ARBA" id="ARBA00022777"/>
    </source>
</evidence>
<keyword evidence="7 10" id="KW-0067">ATP-binding</keyword>
<keyword evidence="13" id="KW-1185">Reference proteome</keyword>
<keyword evidence="5 10" id="KW-0547">Nucleotide-binding</keyword>
<dbReference type="RefSeq" id="WP_184652326.1">
    <property type="nucleotide sequence ID" value="NZ_JACHFR010000002.1"/>
</dbReference>
<sequence length="188" mass="21377">MITLICGSMYSGKSTTLLMKIQRAIYGRKKAVLIRAKIDDRGYFTHSLGNEELRQFVENKKLTVLEISEFTEEKVNELCNFFDSIFIDEFFMIKNCALLAKKSLPSNDVYFGGLIATSENEVFSEMIEILPYCDEIVKLNGVCMECGSQLGNYSLYKGGNKTQTIEVGDINKYKCVCKECYLKINGRL</sequence>
<gene>
    <name evidence="12" type="ORF">HNP77_001255</name>
</gene>
<name>A0A840SG49_9SPIR</name>
<comment type="caution">
    <text evidence="12">The sequence shown here is derived from an EMBL/GenBank/DDBJ whole genome shotgun (WGS) entry which is preliminary data.</text>
</comment>
<comment type="catalytic activity">
    <reaction evidence="10">
        <text>thymidine + ATP = dTMP + ADP + H(+)</text>
        <dbReference type="Rhea" id="RHEA:19129"/>
        <dbReference type="ChEBI" id="CHEBI:15378"/>
        <dbReference type="ChEBI" id="CHEBI:17748"/>
        <dbReference type="ChEBI" id="CHEBI:30616"/>
        <dbReference type="ChEBI" id="CHEBI:63528"/>
        <dbReference type="ChEBI" id="CHEBI:456216"/>
        <dbReference type="EC" id="2.7.1.21"/>
    </reaction>
</comment>
<evidence type="ECO:0000256" key="8">
    <source>
        <dbReference type="PIRSR" id="PIRSR035805-1"/>
    </source>
</evidence>
<dbReference type="Pfam" id="PF00265">
    <property type="entry name" value="TK"/>
    <property type="match status" value="1"/>
</dbReference>
<dbReference type="AlphaFoldDB" id="A0A840SG49"/>
<dbReference type="InterPro" id="IPR001267">
    <property type="entry name" value="Thymidine_kinase"/>
</dbReference>
<dbReference type="EMBL" id="JACHFR010000002">
    <property type="protein sequence ID" value="MBB5218886.1"/>
    <property type="molecule type" value="Genomic_DNA"/>
</dbReference>
<dbReference type="GO" id="GO:0071897">
    <property type="term" value="P:DNA biosynthetic process"/>
    <property type="evidence" value="ECO:0007669"/>
    <property type="project" value="UniProtKB-KW"/>
</dbReference>
<dbReference type="PIRSF" id="PIRSF035805">
    <property type="entry name" value="TK_cell"/>
    <property type="match status" value="1"/>
</dbReference>
<dbReference type="EC" id="2.7.1.21" evidence="2 10"/>
<dbReference type="GO" id="GO:0046104">
    <property type="term" value="P:thymidine metabolic process"/>
    <property type="evidence" value="ECO:0007669"/>
    <property type="project" value="TreeGrafter"/>
</dbReference>
<feature type="binding site" evidence="9">
    <location>
        <position position="173"/>
    </location>
    <ligand>
        <name>substrate</name>
    </ligand>
</feature>
<proteinExistence type="inferred from homology"/>
<evidence type="ECO:0000256" key="2">
    <source>
        <dbReference type="ARBA" id="ARBA00012118"/>
    </source>
</evidence>
<dbReference type="Gene3D" id="3.30.60.20">
    <property type="match status" value="1"/>
</dbReference>